<dbReference type="EMBL" id="WBJZ01000013">
    <property type="protein sequence ID" value="KAB1656013.1"/>
    <property type="molecule type" value="Genomic_DNA"/>
</dbReference>
<dbReference type="Proteomes" id="UP000467240">
    <property type="component" value="Unassembled WGS sequence"/>
</dbReference>
<accession>A0A7J5BQH5</accession>
<proteinExistence type="predicted"/>
<evidence type="ECO:0000313" key="6">
    <source>
        <dbReference type="Proteomes" id="UP000467240"/>
    </source>
</evidence>
<protein>
    <recommendedName>
        <fullName evidence="4">Bacterial bifunctional deaminase-reductase C-terminal domain-containing protein</fullName>
    </recommendedName>
</protein>
<dbReference type="Pfam" id="PF01872">
    <property type="entry name" value="RibD_C"/>
    <property type="match status" value="1"/>
</dbReference>
<keyword evidence="3" id="KW-0560">Oxidoreductase</keyword>
<dbReference type="InterPro" id="IPR050765">
    <property type="entry name" value="Riboflavin_Biosynth_HTPR"/>
</dbReference>
<name>A0A7J5BQH5_9MICO</name>
<dbReference type="SUPFAM" id="SSF53597">
    <property type="entry name" value="Dihydrofolate reductase-like"/>
    <property type="match status" value="1"/>
</dbReference>
<keyword evidence="6" id="KW-1185">Reference proteome</keyword>
<comment type="pathway">
    <text evidence="1">Cofactor biosynthesis; riboflavin biosynthesis.</text>
</comment>
<dbReference type="PANTHER" id="PTHR38011">
    <property type="entry name" value="DIHYDROFOLATE REDUCTASE FAMILY PROTEIN (AFU_ORTHOLOGUE AFUA_8G06820)"/>
    <property type="match status" value="1"/>
</dbReference>
<sequence length="259" mass="27129">MTDVESPAATLLRILWRSDELGGGTDASPLALASPASDAAIDALYATPAGPWIRMNMLGTLNARVTGPDGTSDSVTNRIDRRILTRIRRMSDAIVVGASTLRQERHTATGDTPLVVVTRSGELAGHRITPDEARHGVVVLCPPIATTNVERTLPGARVEIVDAPGGGVPVGTVVERCRALGFERLVVEGGGSLIAQFLDAELLDEACLTQAPLFGPSDAPQLPASTAATRFERVLVALDDAGYAYSRLVARRGAATSAD</sequence>
<evidence type="ECO:0000256" key="2">
    <source>
        <dbReference type="ARBA" id="ARBA00022857"/>
    </source>
</evidence>
<dbReference type="PANTHER" id="PTHR38011:SF7">
    <property type="entry name" value="2,5-DIAMINO-6-RIBOSYLAMINO-4(3H)-PYRIMIDINONE 5'-PHOSPHATE REDUCTASE"/>
    <property type="match status" value="1"/>
</dbReference>
<evidence type="ECO:0000256" key="3">
    <source>
        <dbReference type="ARBA" id="ARBA00023002"/>
    </source>
</evidence>
<dbReference type="OrthoDB" id="5243299at2"/>
<comment type="caution">
    <text evidence="5">The sequence shown here is derived from an EMBL/GenBank/DDBJ whole genome shotgun (WGS) entry which is preliminary data.</text>
</comment>
<dbReference type="InterPro" id="IPR002734">
    <property type="entry name" value="RibDG_C"/>
</dbReference>
<evidence type="ECO:0000259" key="4">
    <source>
        <dbReference type="Pfam" id="PF01872"/>
    </source>
</evidence>
<dbReference type="Gene3D" id="3.40.430.10">
    <property type="entry name" value="Dihydrofolate Reductase, subunit A"/>
    <property type="match status" value="1"/>
</dbReference>
<keyword evidence="2" id="KW-0521">NADP</keyword>
<feature type="domain" description="Bacterial bifunctional deaminase-reductase C-terminal" evidence="4">
    <location>
        <begin position="51"/>
        <end position="214"/>
    </location>
</feature>
<gene>
    <name evidence="5" type="ORF">F8O01_11285</name>
</gene>
<reference evidence="5 6" key="1">
    <citation type="submission" date="2019-09" db="EMBL/GenBank/DDBJ databases">
        <title>Phylogeny of genus Pseudoclavibacter and closely related genus.</title>
        <authorList>
            <person name="Li Y."/>
        </authorList>
    </citation>
    <scope>NUCLEOTIDE SEQUENCE [LARGE SCALE GENOMIC DNA]</scope>
    <source>
        <strain evidence="5 6">DSM 23821</strain>
    </source>
</reference>
<dbReference type="AlphaFoldDB" id="A0A7J5BQH5"/>
<evidence type="ECO:0000313" key="5">
    <source>
        <dbReference type="EMBL" id="KAB1656013.1"/>
    </source>
</evidence>
<dbReference type="RefSeq" id="WP_158040961.1">
    <property type="nucleotide sequence ID" value="NZ_JACCFV010000001.1"/>
</dbReference>
<evidence type="ECO:0000256" key="1">
    <source>
        <dbReference type="ARBA" id="ARBA00005104"/>
    </source>
</evidence>
<dbReference type="GO" id="GO:0008703">
    <property type="term" value="F:5-amino-6-(5-phosphoribosylamino)uracil reductase activity"/>
    <property type="evidence" value="ECO:0007669"/>
    <property type="project" value="InterPro"/>
</dbReference>
<organism evidence="5 6">
    <name type="scientific">Pseudoclavibacter chungangensis</name>
    <dbReference type="NCBI Taxonomy" id="587635"/>
    <lineage>
        <taxon>Bacteria</taxon>
        <taxon>Bacillati</taxon>
        <taxon>Actinomycetota</taxon>
        <taxon>Actinomycetes</taxon>
        <taxon>Micrococcales</taxon>
        <taxon>Microbacteriaceae</taxon>
        <taxon>Pseudoclavibacter</taxon>
    </lineage>
</organism>
<dbReference type="InterPro" id="IPR024072">
    <property type="entry name" value="DHFR-like_dom_sf"/>
</dbReference>
<dbReference type="GO" id="GO:0009231">
    <property type="term" value="P:riboflavin biosynthetic process"/>
    <property type="evidence" value="ECO:0007669"/>
    <property type="project" value="InterPro"/>
</dbReference>